<dbReference type="InterPro" id="IPR036188">
    <property type="entry name" value="FAD/NAD-bd_sf"/>
</dbReference>
<evidence type="ECO:0000256" key="1">
    <source>
        <dbReference type="ARBA" id="ARBA00005593"/>
    </source>
</evidence>
<dbReference type="Proteomes" id="UP000053424">
    <property type="component" value="Unassembled WGS sequence"/>
</dbReference>
<dbReference type="SUPFAM" id="SSF51905">
    <property type="entry name" value="FAD/NAD(P)-binding domain"/>
    <property type="match status" value="1"/>
</dbReference>
<comment type="similarity">
    <text evidence="1">Belongs to the Rab GDI family.</text>
</comment>
<organism evidence="3 4">
    <name type="scientific">Hebeloma cylindrosporum</name>
    <dbReference type="NCBI Taxonomy" id="76867"/>
    <lineage>
        <taxon>Eukaryota</taxon>
        <taxon>Fungi</taxon>
        <taxon>Dikarya</taxon>
        <taxon>Basidiomycota</taxon>
        <taxon>Agaricomycotina</taxon>
        <taxon>Agaricomycetes</taxon>
        <taxon>Agaricomycetidae</taxon>
        <taxon>Agaricales</taxon>
        <taxon>Agaricineae</taxon>
        <taxon>Hymenogastraceae</taxon>
        <taxon>Hebeloma</taxon>
    </lineage>
</organism>
<evidence type="ECO:0000256" key="2">
    <source>
        <dbReference type="SAM" id="MobiDB-lite"/>
    </source>
</evidence>
<dbReference type="STRING" id="686832.A0A0C3CPG5"/>
<dbReference type="AlphaFoldDB" id="A0A0C3CPG5"/>
<dbReference type="HOGENOM" id="CLU_021695_3_0_1"/>
<gene>
    <name evidence="3" type="ORF">M413DRAFT_441069</name>
</gene>
<dbReference type="PANTHER" id="PTHR11787">
    <property type="entry name" value="RAB GDP-DISSOCIATION INHIBITOR"/>
    <property type="match status" value="1"/>
</dbReference>
<protein>
    <recommendedName>
        <fullName evidence="5">Rab proteins geranylgeranyltransferase</fullName>
    </recommendedName>
</protein>
<dbReference type="PANTHER" id="PTHR11787:SF4">
    <property type="entry name" value="CHM, RAB ESCORT PROTEIN 1"/>
    <property type="match status" value="1"/>
</dbReference>
<evidence type="ECO:0000313" key="4">
    <source>
        <dbReference type="Proteomes" id="UP000053424"/>
    </source>
</evidence>
<name>A0A0C3CPG5_HEBCY</name>
<accession>A0A0C3CPG5</accession>
<reference evidence="3 4" key="1">
    <citation type="submission" date="2014-04" db="EMBL/GenBank/DDBJ databases">
        <authorList>
            <consortium name="DOE Joint Genome Institute"/>
            <person name="Kuo A."/>
            <person name="Gay G."/>
            <person name="Dore J."/>
            <person name="Kohler A."/>
            <person name="Nagy L.G."/>
            <person name="Floudas D."/>
            <person name="Copeland A."/>
            <person name="Barry K.W."/>
            <person name="Cichocki N."/>
            <person name="Veneault-Fourrey C."/>
            <person name="LaButti K."/>
            <person name="Lindquist E.A."/>
            <person name="Lipzen A."/>
            <person name="Lundell T."/>
            <person name="Morin E."/>
            <person name="Murat C."/>
            <person name="Sun H."/>
            <person name="Tunlid A."/>
            <person name="Henrissat B."/>
            <person name="Grigoriev I.V."/>
            <person name="Hibbett D.S."/>
            <person name="Martin F."/>
            <person name="Nordberg H.P."/>
            <person name="Cantor M.N."/>
            <person name="Hua S.X."/>
        </authorList>
    </citation>
    <scope>NUCLEOTIDE SEQUENCE [LARGE SCALE GENOMIC DNA]</scope>
    <source>
        <strain evidence="4">h7</strain>
    </source>
</reference>
<evidence type="ECO:0008006" key="5">
    <source>
        <dbReference type="Google" id="ProtNLM"/>
    </source>
</evidence>
<feature type="compositionally biased region" description="Acidic residues" evidence="2">
    <location>
        <begin position="546"/>
        <end position="556"/>
    </location>
</feature>
<dbReference type="GO" id="GO:0005968">
    <property type="term" value="C:Rab-protein geranylgeranyltransferase complex"/>
    <property type="evidence" value="ECO:0007669"/>
    <property type="project" value="TreeGrafter"/>
</dbReference>
<dbReference type="PRINTS" id="PR00891">
    <property type="entry name" value="RABGDIREP"/>
</dbReference>
<dbReference type="Pfam" id="PF00996">
    <property type="entry name" value="GDI"/>
    <property type="match status" value="1"/>
</dbReference>
<feature type="region of interest" description="Disordered" evidence="2">
    <location>
        <begin position="525"/>
        <end position="556"/>
    </location>
</feature>
<dbReference type="Gene3D" id="3.50.50.60">
    <property type="entry name" value="FAD/NAD(P)-binding domain"/>
    <property type="match status" value="2"/>
</dbReference>
<dbReference type="InterPro" id="IPR018203">
    <property type="entry name" value="GDP_dissociation_inhibitor"/>
</dbReference>
<dbReference type="GO" id="GO:0005829">
    <property type="term" value="C:cytosol"/>
    <property type="evidence" value="ECO:0007669"/>
    <property type="project" value="TreeGrafter"/>
</dbReference>
<dbReference type="GO" id="GO:0005634">
    <property type="term" value="C:nucleus"/>
    <property type="evidence" value="ECO:0007669"/>
    <property type="project" value="TreeGrafter"/>
</dbReference>
<dbReference type="GO" id="GO:0007264">
    <property type="term" value="P:small GTPase-mediated signal transduction"/>
    <property type="evidence" value="ECO:0007669"/>
    <property type="project" value="InterPro"/>
</dbReference>
<feature type="region of interest" description="Disordered" evidence="2">
    <location>
        <begin position="359"/>
        <end position="378"/>
    </location>
</feature>
<proteinExistence type="inferred from homology"/>
<dbReference type="EMBL" id="KN831771">
    <property type="protein sequence ID" value="KIM46004.1"/>
    <property type="molecule type" value="Genomic_DNA"/>
</dbReference>
<dbReference type="GO" id="GO:0016192">
    <property type="term" value="P:vesicle-mediated transport"/>
    <property type="evidence" value="ECO:0007669"/>
    <property type="project" value="TreeGrafter"/>
</dbReference>
<dbReference type="GO" id="GO:0005092">
    <property type="term" value="F:GDP-dissociation inhibitor activity"/>
    <property type="evidence" value="ECO:0007669"/>
    <property type="project" value="InterPro"/>
</dbReference>
<evidence type="ECO:0000313" key="3">
    <source>
        <dbReference type="EMBL" id="KIM46004.1"/>
    </source>
</evidence>
<sequence>MEECQFDVIIFGTGLVNSITASALSKAGYRVAHIDSNPYYGADEASLSLEELIQWADKAASGSDPSSRFQCVTRSAEVPSQSRQFSICPQPAVIPSVGPLISSLIASSVAKYSGFRLLDCISVYDSSGRVTNVPGSKQDIFKSKAISLIEKRRIMRFLTFASGDFETAEELKGKEGSPFLEFLSTTFSLSRELSSIITYSLAFSMSSSDTTLPALLRLQKYLRSGGRYGPSPFLIGHYGGIGDITQGFCRASAVSGGVYILSKKVSGITRVESPKHFTESDDKPKFNYAVTLDNFLDTLLCRLIISPPTYVPANVQHEARQLPPISTAEFRSNIASIARCIAIIDQALLKQSPNADFSNTSGAATNESGADTHLTPPNTSNNAIDTAILVFPPSSVTGGSTTHSASALINGEGSLATPKGKWLVYIMLPLDRQPEQSVSPENLLRPYLDALLNLAVDPSKAPIKPLFTTFYFENPVLPLNNPGMEPSSNYLVPSPTPFASLPDTPDYAALIAESTFKEAVKVLRETRPAKGDEQAGDVPFWPPLERDDDDDDDVEW</sequence>
<dbReference type="OrthoDB" id="9446342at2759"/>
<keyword evidence="4" id="KW-1185">Reference proteome</keyword>
<dbReference type="Gene3D" id="3.30.519.10">
    <property type="entry name" value="Guanine Nucleotide Dissociation Inhibitor, domain 2"/>
    <property type="match status" value="1"/>
</dbReference>
<reference evidence="4" key="2">
    <citation type="submission" date="2015-01" db="EMBL/GenBank/DDBJ databases">
        <title>Evolutionary Origins and Diversification of the Mycorrhizal Mutualists.</title>
        <authorList>
            <consortium name="DOE Joint Genome Institute"/>
            <consortium name="Mycorrhizal Genomics Consortium"/>
            <person name="Kohler A."/>
            <person name="Kuo A."/>
            <person name="Nagy L.G."/>
            <person name="Floudas D."/>
            <person name="Copeland A."/>
            <person name="Barry K.W."/>
            <person name="Cichocki N."/>
            <person name="Veneault-Fourrey C."/>
            <person name="LaButti K."/>
            <person name="Lindquist E.A."/>
            <person name="Lipzen A."/>
            <person name="Lundell T."/>
            <person name="Morin E."/>
            <person name="Murat C."/>
            <person name="Riley R."/>
            <person name="Ohm R."/>
            <person name="Sun H."/>
            <person name="Tunlid A."/>
            <person name="Henrissat B."/>
            <person name="Grigoriev I.V."/>
            <person name="Hibbett D.S."/>
            <person name="Martin F."/>
        </authorList>
    </citation>
    <scope>NUCLEOTIDE SEQUENCE [LARGE SCALE GENOMIC DNA]</scope>
    <source>
        <strain evidence="4">h7</strain>
    </source>
</reference>